<feature type="binding site" evidence="4">
    <location>
        <begin position="78"/>
        <end position="79"/>
    </location>
    <ligand>
        <name>5-phospho-alpha-D-ribose 1-diphosphate</name>
        <dbReference type="ChEBI" id="CHEBI:58017"/>
    </ligand>
</feature>
<evidence type="ECO:0000259" key="6">
    <source>
        <dbReference type="Pfam" id="PF02885"/>
    </source>
</evidence>
<keyword evidence="4" id="KW-0028">Amino-acid biosynthesis</keyword>
<organism evidence="7 8">
    <name type="scientific">Parasphingorhabdus litoris</name>
    <dbReference type="NCBI Taxonomy" id="394733"/>
    <lineage>
        <taxon>Bacteria</taxon>
        <taxon>Pseudomonadati</taxon>
        <taxon>Pseudomonadota</taxon>
        <taxon>Alphaproteobacteria</taxon>
        <taxon>Sphingomonadales</taxon>
        <taxon>Sphingomonadaceae</taxon>
        <taxon>Parasphingorhabdus</taxon>
    </lineage>
</organism>
<dbReference type="InterPro" id="IPR017459">
    <property type="entry name" value="Glycosyl_Trfase_fam3_N_dom"/>
</dbReference>
<feature type="binding site" evidence="4">
    <location>
        <position position="220"/>
    </location>
    <ligand>
        <name>Mg(2+)</name>
        <dbReference type="ChEBI" id="CHEBI:18420"/>
        <label>2</label>
    </ligand>
</feature>
<dbReference type="PANTHER" id="PTHR43285:SF2">
    <property type="entry name" value="ANTHRANILATE PHOSPHORIBOSYLTRANSFERASE"/>
    <property type="match status" value="1"/>
</dbReference>
<dbReference type="SUPFAM" id="SSF47648">
    <property type="entry name" value="Nucleoside phosphorylase/phosphoribosyltransferase N-terminal domain"/>
    <property type="match status" value="1"/>
</dbReference>
<dbReference type="EMBL" id="BAAAEM010000003">
    <property type="protein sequence ID" value="GAA0481311.1"/>
    <property type="molecule type" value="Genomic_DNA"/>
</dbReference>
<evidence type="ECO:0000256" key="3">
    <source>
        <dbReference type="ARBA" id="ARBA00022822"/>
    </source>
</evidence>
<comment type="caution">
    <text evidence="7">The sequence shown here is derived from an EMBL/GenBank/DDBJ whole genome shotgun (WGS) entry which is preliminary data.</text>
</comment>
<keyword evidence="1 4" id="KW-0328">Glycosyltransferase</keyword>
<dbReference type="HAMAP" id="MF_00211">
    <property type="entry name" value="TrpD"/>
    <property type="match status" value="1"/>
</dbReference>
<keyword evidence="2 4" id="KW-0808">Transferase</keyword>
<dbReference type="SUPFAM" id="SSF52418">
    <property type="entry name" value="Nucleoside phosphorylase/phosphoribosyltransferase catalytic domain"/>
    <property type="match status" value="1"/>
</dbReference>
<comment type="caution">
    <text evidence="4">Lacks conserved residue(s) required for the propagation of feature annotation.</text>
</comment>
<sequence>MMALPSTENPLSAADAREAFELILDGKLDSEAISTFLVTLADRGETATEIAAAAQAMRSRMVTVDAPVGAIDVCGTGGDGSHSLNISTATSLVVAACDIPMAKHGNRAASSKSGAADTLEALGLDLANAATGGERSLREIGIAFFFAPNHHSALGPLAPIRKAIGRRTIFNLLGPLCNPARVRRQLIGVASPDLIETYAEAAAQLGYDKIMIVSGEEGLDELSISGPSKLAIVEGQSITYSRITPEDLGLSRHSSDAIKGGDAEYNAAALRNLLQGEPSAYRDAVILNSAAALIVAGEVDNWEAGAEEAGEALDKGLANALLNCWIANQ</sequence>
<feature type="binding site" evidence="4">
    <location>
        <position position="161"/>
    </location>
    <ligand>
        <name>anthranilate</name>
        <dbReference type="ChEBI" id="CHEBI:16567"/>
        <label>2</label>
    </ligand>
</feature>
<feature type="binding site" evidence="4">
    <location>
        <position position="106"/>
    </location>
    <ligand>
        <name>anthranilate</name>
        <dbReference type="ChEBI" id="CHEBI:16567"/>
        <label>1</label>
    </ligand>
</feature>
<keyword evidence="4" id="KW-0479">Metal-binding</keyword>
<proteinExistence type="inferred from homology"/>
<feature type="binding site" evidence="4">
    <location>
        <position position="221"/>
    </location>
    <ligand>
        <name>Mg(2+)</name>
        <dbReference type="ChEBI" id="CHEBI:18420"/>
        <label>1</label>
    </ligand>
</feature>
<comment type="function">
    <text evidence="4">Catalyzes the transfer of the phosphoribosyl group of 5-phosphorylribose-1-pyrophosphate (PRPP) to anthranilate to yield N-(5'-phosphoribosyl)-anthranilate (PRA).</text>
</comment>
<dbReference type="InterPro" id="IPR000312">
    <property type="entry name" value="Glycosyl_Trfase_fam3"/>
</dbReference>
<dbReference type="Pfam" id="PF02885">
    <property type="entry name" value="Glycos_trans_3N"/>
    <property type="match status" value="1"/>
</dbReference>
<dbReference type="InterPro" id="IPR036320">
    <property type="entry name" value="Glycosyl_Trfase_fam3_N_dom_sf"/>
</dbReference>
<feature type="binding site" evidence="4">
    <location>
        <position position="75"/>
    </location>
    <ligand>
        <name>anthranilate</name>
        <dbReference type="ChEBI" id="CHEBI:16567"/>
        <label>1</label>
    </ligand>
</feature>
<accession>A0ABP3KK01</accession>
<comment type="similarity">
    <text evidence="4">Belongs to the anthranilate phosphoribosyltransferase family.</text>
</comment>
<reference evidence="8" key="1">
    <citation type="journal article" date="2019" name="Int. J. Syst. Evol. Microbiol.">
        <title>The Global Catalogue of Microorganisms (GCM) 10K type strain sequencing project: providing services to taxonomists for standard genome sequencing and annotation.</title>
        <authorList>
            <consortium name="The Broad Institute Genomics Platform"/>
            <consortium name="The Broad Institute Genome Sequencing Center for Infectious Disease"/>
            <person name="Wu L."/>
            <person name="Ma J."/>
        </authorList>
    </citation>
    <scope>NUCLEOTIDE SEQUENCE [LARGE SCALE GENOMIC DNA]</scope>
    <source>
        <strain evidence="8">JCM 14162</strain>
    </source>
</reference>
<dbReference type="Pfam" id="PF00591">
    <property type="entry name" value="Glycos_transf_3"/>
    <property type="match status" value="1"/>
</dbReference>
<dbReference type="InterPro" id="IPR035902">
    <property type="entry name" value="Nuc_phospho_transferase"/>
</dbReference>
<evidence type="ECO:0000313" key="8">
    <source>
        <dbReference type="Proteomes" id="UP001500713"/>
    </source>
</evidence>
<dbReference type="Proteomes" id="UP001500713">
    <property type="component" value="Unassembled WGS sequence"/>
</dbReference>
<comment type="catalytic activity">
    <reaction evidence="4">
        <text>N-(5-phospho-beta-D-ribosyl)anthranilate + diphosphate = 5-phospho-alpha-D-ribose 1-diphosphate + anthranilate</text>
        <dbReference type="Rhea" id="RHEA:11768"/>
        <dbReference type="ChEBI" id="CHEBI:16567"/>
        <dbReference type="ChEBI" id="CHEBI:18277"/>
        <dbReference type="ChEBI" id="CHEBI:33019"/>
        <dbReference type="ChEBI" id="CHEBI:58017"/>
        <dbReference type="EC" id="2.4.2.18"/>
    </reaction>
</comment>
<feature type="binding site" evidence="4">
    <location>
        <position position="115"/>
    </location>
    <ligand>
        <name>5-phospho-alpha-D-ribose 1-diphosphate</name>
        <dbReference type="ChEBI" id="CHEBI:58017"/>
    </ligand>
</feature>
<feature type="binding site" evidence="4">
    <location>
        <position position="221"/>
    </location>
    <ligand>
        <name>Mg(2+)</name>
        <dbReference type="ChEBI" id="CHEBI:18420"/>
        <label>2</label>
    </ligand>
</feature>
<evidence type="ECO:0000259" key="5">
    <source>
        <dbReference type="Pfam" id="PF00591"/>
    </source>
</evidence>
<feature type="binding site" evidence="4">
    <location>
        <begin position="103"/>
        <end position="111"/>
    </location>
    <ligand>
        <name>5-phospho-alpha-D-ribose 1-diphosphate</name>
        <dbReference type="ChEBI" id="CHEBI:58017"/>
    </ligand>
</feature>
<protein>
    <recommendedName>
        <fullName evidence="4">Anthranilate phosphoribosyltransferase</fullName>
        <ecNumber evidence="4">2.4.2.18</ecNumber>
    </recommendedName>
</protein>
<keyword evidence="4" id="KW-0460">Magnesium</keyword>
<dbReference type="InterPro" id="IPR005940">
    <property type="entry name" value="Anthranilate_Pribosyl_Tfrase"/>
</dbReference>
<feature type="binding site" evidence="4">
    <location>
        <position position="75"/>
    </location>
    <ligand>
        <name>5-phospho-alpha-D-ribose 1-diphosphate</name>
        <dbReference type="ChEBI" id="CHEBI:58017"/>
    </ligand>
</feature>
<comment type="pathway">
    <text evidence="4">Amino-acid biosynthesis; L-tryptophan biosynthesis; L-tryptophan from chorismate: step 2/5.</text>
</comment>
<feature type="binding site" evidence="4">
    <location>
        <position position="87"/>
    </location>
    <ligand>
        <name>Mg(2+)</name>
        <dbReference type="ChEBI" id="CHEBI:18420"/>
        <label>1</label>
    </ligand>
</feature>
<name>A0ABP3KK01_9SPHN</name>
<feature type="domain" description="Glycosyl transferase family 3" evidence="5">
    <location>
        <begin position="70"/>
        <end position="318"/>
    </location>
</feature>
<dbReference type="Gene3D" id="1.20.970.10">
    <property type="entry name" value="Transferase, Pyrimidine Nucleoside Phosphorylase, Chain C"/>
    <property type="match status" value="1"/>
</dbReference>
<evidence type="ECO:0000256" key="2">
    <source>
        <dbReference type="ARBA" id="ARBA00022679"/>
    </source>
</evidence>
<gene>
    <name evidence="4 7" type="primary">trpD</name>
    <name evidence="7" type="ORF">GCM10009096_24310</name>
</gene>
<dbReference type="GO" id="GO:0016757">
    <property type="term" value="F:glycosyltransferase activity"/>
    <property type="evidence" value="ECO:0007669"/>
    <property type="project" value="UniProtKB-KW"/>
</dbReference>
<comment type="subunit">
    <text evidence="4">Homodimer.</text>
</comment>
<dbReference type="RefSeq" id="WP_229953519.1">
    <property type="nucleotide sequence ID" value="NZ_BAAAEM010000003.1"/>
</dbReference>
<keyword evidence="8" id="KW-1185">Reference proteome</keyword>
<evidence type="ECO:0000313" key="7">
    <source>
        <dbReference type="EMBL" id="GAA0481311.1"/>
    </source>
</evidence>
<dbReference type="PANTHER" id="PTHR43285">
    <property type="entry name" value="ANTHRANILATE PHOSPHORIBOSYLTRANSFERASE"/>
    <property type="match status" value="1"/>
</dbReference>
<comment type="cofactor">
    <cofactor evidence="4">
        <name>Mg(2+)</name>
        <dbReference type="ChEBI" id="CHEBI:18420"/>
    </cofactor>
    <text evidence="4">Binds 2 magnesium ions per monomer.</text>
</comment>
<evidence type="ECO:0000256" key="4">
    <source>
        <dbReference type="HAMAP-Rule" id="MF_00211"/>
    </source>
</evidence>
<dbReference type="NCBIfam" id="TIGR01245">
    <property type="entry name" value="trpD"/>
    <property type="match status" value="1"/>
</dbReference>
<dbReference type="EC" id="2.4.2.18" evidence="4"/>
<feature type="binding site" evidence="4">
    <location>
        <begin position="85"/>
        <end position="88"/>
    </location>
    <ligand>
        <name>5-phospho-alpha-D-ribose 1-diphosphate</name>
        <dbReference type="ChEBI" id="CHEBI:58017"/>
    </ligand>
</feature>
<feature type="domain" description="Glycosyl transferase family 3 N-terminal" evidence="6">
    <location>
        <begin position="9"/>
        <end position="60"/>
    </location>
</feature>
<keyword evidence="4" id="KW-0057">Aromatic amino acid biosynthesis</keyword>
<evidence type="ECO:0000256" key="1">
    <source>
        <dbReference type="ARBA" id="ARBA00022676"/>
    </source>
</evidence>
<dbReference type="Gene3D" id="3.40.1030.10">
    <property type="entry name" value="Nucleoside phosphorylase/phosphoribosyltransferase catalytic domain"/>
    <property type="match status" value="1"/>
</dbReference>
<keyword evidence="3 4" id="KW-0822">Tryptophan biosynthesis</keyword>
<feature type="binding site" evidence="4">
    <location>
        <position position="83"/>
    </location>
    <ligand>
        <name>5-phospho-alpha-D-ribose 1-diphosphate</name>
        <dbReference type="ChEBI" id="CHEBI:58017"/>
    </ligand>
</feature>